<dbReference type="InterPro" id="IPR001647">
    <property type="entry name" value="HTH_TetR"/>
</dbReference>
<dbReference type="InterPro" id="IPR039532">
    <property type="entry name" value="TetR_C_Firmicutes"/>
</dbReference>
<dbReference type="InterPro" id="IPR050624">
    <property type="entry name" value="HTH-type_Tx_Regulator"/>
</dbReference>
<name>A0A096CQU0_FLAPL</name>
<dbReference type="Gene3D" id="1.10.357.10">
    <property type="entry name" value="Tetracycline Repressor, domain 2"/>
    <property type="match status" value="1"/>
</dbReference>
<dbReference type="PROSITE" id="PS50977">
    <property type="entry name" value="HTH_TETR_2"/>
    <property type="match status" value="1"/>
</dbReference>
<dbReference type="GO" id="GO:0003677">
    <property type="term" value="F:DNA binding"/>
    <property type="evidence" value="ECO:0007669"/>
    <property type="project" value="UniProtKB-UniRule"/>
</dbReference>
<dbReference type="PANTHER" id="PTHR43479:SF7">
    <property type="entry name" value="TETR-FAMILY TRANSCRIPTIONAL REGULATOR"/>
    <property type="match status" value="1"/>
</dbReference>
<evidence type="ECO:0000313" key="4">
    <source>
        <dbReference type="EMBL" id="KGF57172.1"/>
    </source>
</evidence>
<accession>A0A096CQU0</accession>
<organism evidence="4 5">
    <name type="scientific">Flavonifractor plautii 1_3_50AFAA</name>
    <dbReference type="NCBI Taxonomy" id="742738"/>
    <lineage>
        <taxon>Bacteria</taxon>
        <taxon>Bacillati</taxon>
        <taxon>Bacillota</taxon>
        <taxon>Clostridia</taxon>
        <taxon>Eubacteriales</taxon>
        <taxon>Oscillospiraceae</taxon>
        <taxon>Flavonifractor</taxon>
    </lineage>
</organism>
<dbReference type="PANTHER" id="PTHR43479">
    <property type="entry name" value="ACREF/ENVCD OPERON REPRESSOR-RELATED"/>
    <property type="match status" value="1"/>
</dbReference>
<keyword evidence="5" id="KW-1185">Reference proteome</keyword>
<dbReference type="Pfam" id="PF00440">
    <property type="entry name" value="TetR_N"/>
    <property type="match status" value="1"/>
</dbReference>
<dbReference type="InterPro" id="IPR009057">
    <property type="entry name" value="Homeodomain-like_sf"/>
</dbReference>
<dbReference type="HOGENOM" id="CLU_087539_2_1_9"/>
<feature type="domain" description="HTH tetR-type" evidence="3">
    <location>
        <begin position="3"/>
        <end position="63"/>
    </location>
</feature>
<dbReference type="PATRIC" id="fig|742738.3.peg.401"/>
<dbReference type="eggNOG" id="COG1309">
    <property type="taxonomic scope" value="Bacteria"/>
</dbReference>
<evidence type="ECO:0000313" key="5">
    <source>
        <dbReference type="Proteomes" id="UP000029585"/>
    </source>
</evidence>
<evidence type="ECO:0000256" key="1">
    <source>
        <dbReference type="ARBA" id="ARBA00023125"/>
    </source>
</evidence>
<dbReference type="GeneID" id="63971765"/>
<dbReference type="EMBL" id="ADLO01000012">
    <property type="protein sequence ID" value="KGF57172.1"/>
    <property type="molecule type" value="Genomic_DNA"/>
</dbReference>
<dbReference type="RefSeq" id="WP_007490175.1">
    <property type="nucleotide sequence ID" value="NZ_KN174161.1"/>
</dbReference>
<dbReference type="Proteomes" id="UP000029585">
    <property type="component" value="Unassembled WGS sequence"/>
</dbReference>
<gene>
    <name evidence="4" type="ORF">HMPREF9460_00383</name>
</gene>
<feature type="DNA-binding region" description="H-T-H motif" evidence="2">
    <location>
        <begin position="26"/>
        <end position="45"/>
    </location>
</feature>
<dbReference type="AlphaFoldDB" id="A0A096CQU0"/>
<evidence type="ECO:0000259" key="3">
    <source>
        <dbReference type="PROSITE" id="PS50977"/>
    </source>
</evidence>
<comment type="caution">
    <text evidence="4">The sequence shown here is derived from an EMBL/GenBank/DDBJ whole genome shotgun (WGS) entry which is preliminary data.</text>
</comment>
<dbReference type="SUPFAM" id="SSF46689">
    <property type="entry name" value="Homeodomain-like"/>
    <property type="match status" value="1"/>
</dbReference>
<reference evidence="4 5" key="1">
    <citation type="submission" date="2011-08" db="EMBL/GenBank/DDBJ databases">
        <title>The Genome Sequence of Clostridium orbiscindens 1_3_50AFAA.</title>
        <authorList>
            <consortium name="The Broad Institute Genome Sequencing Platform"/>
            <person name="Earl A."/>
            <person name="Ward D."/>
            <person name="Feldgarden M."/>
            <person name="Gevers D."/>
            <person name="Daigneault M."/>
            <person name="Strauss J."/>
            <person name="Allen-Vercoe E."/>
            <person name="Young S.K."/>
            <person name="Zeng Q."/>
            <person name="Gargeya S."/>
            <person name="Fitzgerald M."/>
            <person name="Haas B."/>
            <person name="Abouelleil A."/>
            <person name="Alvarado L."/>
            <person name="Arachchi H.M."/>
            <person name="Berlin A."/>
            <person name="Brown A."/>
            <person name="Chapman S.B."/>
            <person name="Chen Z."/>
            <person name="Dunbar C."/>
            <person name="Freedman E."/>
            <person name="Gearin G."/>
            <person name="Gellesch M."/>
            <person name="Goldberg J."/>
            <person name="Griggs A."/>
            <person name="Gujja S."/>
            <person name="Heiman D."/>
            <person name="Howarth C."/>
            <person name="Larson L."/>
            <person name="Lui A."/>
            <person name="MacDonald P.J.P."/>
            <person name="Montmayeur A."/>
            <person name="Murphy C."/>
            <person name="Neiman D."/>
            <person name="Pearson M."/>
            <person name="Priest M."/>
            <person name="Roberts A."/>
            <person name="Saif S."/>
            <person name="Shea T."/>
            <person name="Shenoy N."/>
            <person name="Sisk P."/>
            <person name="Stolte C."/>
            <person name="Sykes S."/>
            <person name="Wortman J."/>
            <person name="Nusbaum C."/>
            <person name="Birren B."/>
        </authorList>
    </citation>
    <scope>NUCLEOTIDE SEQUENCE [LARGE SCALE GENOMIC DNA]</scope>
    <source>
        <strain evidence="4 5">1_3_50AFAA</strain>
    </source>
</reference>
<dbReference type="Pfam" id="PF14278">
    <property type="entry name" value="TetR_C_8"/>
    <property type="match status" value="1"/>
</dbReference>
<keyword evidence="1 2" id="KW-0238">DNA-binding</keyword>
<proteinExistence type="predicted"/>
<sequence>MSQVTKRALEASLKKLLLERPLDKITVTDIAEDCGINRMTFYYHFRDIYDLVEWACQEDARRILDGKRTYTTWQEGFRRILDGLIDNRPFILNVYRSVRREQVETFLFQVTHGLLMGVVEELDPRGEVREEDKAFLADFYKYAFVGLVLDWIRTGMKGEPAELARRVELVVSGSFAQALERLRADSAHQAGPFDQN</sequence>
<protein>
    <recommendedName>
        <fullName evidence="3">HTH tetR-type domain-containing protein</fullName>
    </recommendedName>
</protein>
<evidence type="ECO:0000256" key="2">
    <source>
        <dbReference type="PROSITE-ProRule" id="PRU00335"/>
    </source>
</evidence>